<dbReference type="PANTHER" id="PTHR32282">
    <property type="entry name" value="BINDING PROTEIN TRANSPEPTIDASE, PUTATIVE-RELATED"/>
    <property type="match status" value="1"/>
</dbReference>
<evidence type="ECO:0000256" key="12">
    <source>
        <dbReference type="ARBA" id="ARBA00034000"/>
    </source>
</evidence>
<reference evidence="17 18" key="1">
    <citation type="journal article" date="2015" name="Geomicrobiol. J.">
        <title>Caldisalinibacter kiritimatiensis gen. nov., sp. nov., a moderately thermohalophilic thiosulfate-reducing bacterium from a hypersaline microbial mat.</title>
        <authorList>
            <person name="Ben Hania W."/>
            <person name="Joseph M."/>
            <person name="Fiebig A."/>
            <person name="Bunk B."/>
            <person name="Klenk H.-P."/>
            <person name="Fardeau M.-L."/>
            <person name="Spring S."/>
        </authorList>
    </citation>
    <scope>NUCLEOTIDE SEQUENCE [LARGE SCALE GENOMIC DNA]</scope>
    <source>
        <strain evidence="17 18">L21-TH-D2</strain>
    </source>
</reference>
<comment type="catalytic activity">
    <reaction evidence="12">
        <text>Preferential cleavage: (Ac)2-L-Lys-D-Ala-|-D-Ala. Also transpeptidation of peptidyl-alanyl moieties that are N-acyl substituents of D-alanine.</text>
        <dbReference type="EC" id="3.4.16.4"/>
    </reaction>
</comment>
<evidence type="ECO:0000259" key="16">
    <source>
        <dbReference type="Pfam" id="PF00912"/>
    </source>
</evidence>
<feature type="domain" description="Penicillin-binding protein transpeptidase" evidence="15">
    <location>
        <begin position="542"/>
        <end position="836"/>
    </location>
</feature>
<dbReference type="Proteomes" id="UP000013378">
    <property type="component" value="Unassembled WGS sequence"/>
</dbReference>
<dbReference type="NCBIfam" id="TIGR02074">
    <property type="entry name" value="PBP_1a_fam"/>
    <property type="match status" value="1"/>
</dbReference>
<feature type="domain" description="Glycosyl transferase family 51" evidence="16">
    <location>
        <begin position="74"/>
        <end position="234"/>
    </location>
</feature>
<evidence type="ECO:0000256" key="13">
    <source>
        <dbReference type="ARBA" id="ARBA00049902"/>
    </source>
</evidence>
<name>R1AWI4_9FIRM</name>
<dbReference type="InterPro" id="IPR023346">
    <property type="entry name" value="Lysozyme-like_dom_sf"/>
</dbReference>
<evidence type="ECO:0000256" key="9">
    <source>
        <dbReference type="ARBA" id="ARBA00022984"/>
    </source>
</evidence>
<dbReference type="EC" id="2.4.1.129" evidence="17"/>
<evidence type="ECO:0000256" key="1">
    <source>
        <dbReference type="ARBA" id="ARBA00007090"/>
    </source>
</evidence>
<dbReference type="STRING" id="1304284.L21TH_0439"/>
<dbReference type="OrthoDB" id="9766909at2"/>
<evidence type="ECO:0000256" key="11">
    <source>
        <dbReference type="ARBA" id="ARBA00023316"/>
    </source>
</evidence>
<dbReference type="FunFam" id="1.10.3810.10:FF:000001">
    <property type="entry name" value="Penicillin-binding protein 1A"/>
    <property type="match status" value="1"/>
</dbReference>
<dbReference type="Pfam" id="PF00912">
    <property type="entry name" value="Transgly"/>
    <property type="match status" value="1"/>
</dbReference>
<comment type="catalytic activity">
    <reaction evidence="13">
        <text>[GlcNAc-(1-&gt;4)-Mur2Ac(oyl-L-Ala-gamma-D-Glu-L-Lys-D-Ala-D-Ala)](n)-di-trans,octa-cis-undecaprenyl diphosphate + beta-D-GlcNAc-(1-&gt;4)-Mur2Ac(oyl-L-Ala-gamma-D-Glu-L-Lys-D-Ala-D-Ala)-di-trans,octa-cis-undecaprenyl diphosphate = [GlcNAc-(1-&gt;4)-Mur2Ac(oyl-L-Ala-gamma-D-Glu-L-Lys-D-Ala-D-Ala)](n+1)-di-trans,octa-cis-undecaprenyl diphosphate + di-trans,octa-cis-undecaprenyl diphosphate + H(+)</text>
        <dbReference type="Rhea" id="RHEA:23708"/>
        <dbReference type="Rhea" id="RHEA-COMP:9602"/>
        <dbReference type="Rhea" id="RHEA-COMP:9603"/>
        <dbReference type="ChEBI" id="CHEBI:15378"/>
        <dbReference type="ChEBI" id="CHEBI:58405"/>
        <dbReference type="ChEBI" id="CHEBI:60033"/>
        <dbReference type="ChEBI" id="CHEBI:78435"/>
        <dbReference type="EC" id="2.4.99.28"/>
    </reaction>
</comment>
<proteinExistence type="inferred from homology"/>
<comment type="similarity">
    <text evidence="2">In the N-terminal section; belongs to the glycosyltransferase 51 family.</text>
</comment>
<dbReference type="InterPro" id="IPR036950">
    <property type="entry name" value="PBP_transglycosylase"/>
</dbReference>
<dbReference type="InterPro" id="IPR001264">
    <property type="entry name" value="Glyco_trans_51"/>
</dbReference>
<evidence type="ECO:0000256" key="3">
    <source>
        <dbReference type="ARBA" id="ARBA00022645"/>
    </source>
</evidence>
<evidence type="ECO:0000256" key="10">
    <source>
        <dbReference type="ARBA" id="ARBA00023268"/>
    </source>
</evidence>
<keyword evidence="6 17" id="KW-0808">Transferase</keyword>
<evidence type="ECO:0000313" key="17">
    <source>
        <dbReference type="EMBL" id="EOD01518.1"/>
    </source>
</evidence>
<keyword evidence="8" id="KW-0133">Cell shape</keyword>
<keyword evidence="11" id="KW-0961">Cell wall biogenesis/degradation</keyword>
<keyword evidence="3" id="KW-0121">Carboxypeptidase</keyword>
<dbReference type="SUPFAM" id="SSF53955">
    <property type="entry name" value="Lysozyme-like"/>
    <property type="match status" value="1"/>
</dbReference>
<protein>
    <submittedName>
        <fullName evidence="17">Multimodular transpeptidase-transglycosylase</fullName>
        <ecNumber evidence="17">2.4.1.129</ecNumber>
    </submittedName>
</protein>
<dbReference type="EMBL" id="ARZA01000054">
    <property type="protein sequence ID" value="EOD01518.1"/>
    <property type="molecule type" value="Genomic_DNA"/>
</dbReference>
<dbReference type="AlphaFoldDB" id="R1AWI4"/>
<keyword evidence="9" id="KW-0573">Peptidoglycan synthesis</keyword>
<evidence type="ECO:0000256" key="7">
    <source>
        <dbReference type="ARBA" id="ARBA00022801"/>
    </source>
</evidence>
<feature type="region of interest" description="Disordered" evidence="14">
    <location>
        <begin position="980"/>
        <end position="1013"/>
    </location>
</feature>
<evidence type="ECO:0000256" key="14">
    <source>
        <dbReference type="SAM" id="MobiDB-lite"/>
    </source>
</evidence>
<evidence type="ECO:0000256" key="5">
    <source>
        <dbReference type="ARBA" id="ARBA00022676"/>
    </source>
</evidence>
<dbReference type="UniPathway" id="UPA00219"/>
<evidence type="ECO:0000259" key="15">
    <source>
        <dbReference type="Pfam" id="PF00905"/>
    </source>
</evidence>
<dbReference type="GO" id="GO:0071555">
    <property type="term" value="P:cell wall organization"/>
    <property type="evidence" value="ECO:0007669"/>
    <property type="project" value="UniProtKB-KW"/>
</dbReference>
<dbReference type="GO" id="GO:0008360">
    <property type="term" value="P:regulation of cell shape"/>
    <property type="evidence" value="ECO:0007669"/>
    <property type="project" value="UniProtKB-KW"/>
</dbReference>
<dbReference type="InterPro" id="IPR050396">
    <property type="entry name" value="Glycosyltr_51/Transpeptidase"/>
</dbReference>
<feature type="compositionally biased region" description="Acidic residues" evidence="14">
    <location>
        <begin position="987"/>
        <end position="1006"/>
    </location>
</feature>
<dbReference type="GO" id="GO:0008955">
    <property type="term" value="F:peptidoglycan glycosyltransferase activity"/>
    <property type="evidence" value="ECO:0007669"/>
    <property type="project" value="UniProtKB-EC"/>
</dbReference>
<keyword evidence="5 17" id="KW-0328">Glycosyltransferase</keyword>
<dbReference type="PATRIC" id="fig|1304284.3.peg.426"/>
<dbReference type="PANTHER" id="PTHR32282:SF33">
    <property type="entry name" value="PEPTIDOGLYCAN GLYCOSYLTRANSFERASE"/>
    <property type="match status" value="1"/>
</dbReference>
<sequence>MSQSNRSRSKRTKNNKKKLSISRLLLVIFLLTIFIVAGATGGLVLATVKNAPKIDPTKITTLLNESSEILDANGNVIEKVHAQEYREIVTLDKIPDHLENAFIAIEDQRFRTHIGIDPKRIIGALIENIKAGTAKEGGSTITQQLVKNLYLTKEKKLERKIKEAYLAIQLEKHLTKDQILEAYLNTIELGQGSCGVQAAAHTYFSKDVSELTIAESAMIAGAAKGITKYAVFNKFPVDKTDSIPKEDILGYINVAGNEYAVVFNHDAKNRQKLVLRRMKELGFITEEEYNQAINEDMRAAINPGEKKMSSISSYFTDFVKQQVIKELVKTGQYTDDEARKLLYTGGLKIYSTIDMDIQYKLENIYDNFTEVLFGDTSKLKKPVLEQWGRFYRTSSGSKGCLDKYDNLVDHYGNIIYYKKANLFDKNYNLIIEKGTYSLLDNGSLLINNKKFNIYPKTIDIVDYYSINEKKNLVTHTVGSLALKDMYGTKDVKYSKGKIIISSNFLKENKDFYRIDKNQNLLINPKYFPFDYNGIVQPQSASVIIDYRTGEIKALVGGRNIEGSRTFNRATSAQRQPGSSIKPLAVYLPALDNGFTAASIIDDIPHYDNNGNRWPKNWYDYQTYKYWGLTTLREAVEYSINVAAVKVLENIGIDTSIEYLTRLGIINEEKPESDSFVTRSENRRVNDETIASLSLGGMTHGLTPLEMTAAYGAIANNGIYVEPISFTKVIDGDGRVILEKKPTKNSVVTPQVAYVMSDILESTVSSGLGRRAMIDGANNTKIPVAGKTGTTQNKGDIWFVGYTPYYAAGVWIGNDNAKLKLSTGSSKAAEFWSDIMKEVHKGLEPKNFVEPDGLVRVNICTESGKRATELCKQDPRGSTTRTELFIKGTEPIDYCDTHVEAEIDTTTGKLANEFCPPELIEKRVFIRRNPPYAPDEHNGYVPRDYQYTVPTEYCDIHTKPEETEEKDEGIGNWMSDWYNNFFNNNEDTNQDLNEDNIDSNTQEDDSSNIDNNTN</sequence>
<comment type="similarity">
    <text evidence="1">In the C-terminal section; belongs to the transpeptidase family.</text>
</comment>
<keyword evidence="18" id="KW-1185">Reference proteome</keyword>
<dbReference type="GO" id="GO:0009002">
    <property type="term" value="F:serine-type D-Ala-D-Ala carboxypeptidase activity"/>
    <property type="evidence" value="ECO:0007669"/>
    <property type="project" value="UniProtKB-EC"/>
</dbReference>
<accession>R1AWI4</accession>
<evidence type="ECO:0000256" key="8">
    <source>
        <dbReference type="ARBA" id="ARBA00022960"/>
    </source>
</evidence>
<dbReference type="SUPFAM" id="SSF56601">
    <property type="entry name" value="beta-lactamase/transpeptidase-like"/>
    <property type="match status" value="1"/>
</dbReference>
<dbReference type="GO" id="GO:0006508">
    <property type="term" value="P:proteolysis"/>
    <property type="evidence" value="ECO:0007669"/>
    <property type="project" value="UniProtKB-KW"/>
</dbReference>
<dbReference type="Pfam" id="PF00905">
    <property type="entry name" value="Transpeptidase"/>
    <property type="match status" value="1"/>
</dbReference>
<keyword evidence="7" id="KW-0378">Hydrolase</keyword>
<evidence type="ECO:0000256" key="4">
    <source>
        <dbReference type="ARBA" id="ARBA00022670"/>
    </source>
</evidence>
<dbReference type="GO" id="GO:0008658">
    <property type="term" value="F:penicillin binding"/>
    <property type="evidence" value="ECO:0007669"/>
    <property type="project" value="InterPro"/>
</dbReference>
<dbReference type="eggNOG" id="COG5009">
    <property type="taxonomic scope" value="Bacteria"/>
</dbReference>
<dbReference type="InterPro" id="IPR012338">
    <property type="entry name" value="Beta-lactam/transpept-like"/>
</dbReference>
<organism evidence="17 18">
    <name type="scientific">Caldisalinibacter kiritimatiensis</name>
    <dbReference type="NCBI Taxonomy" id="1304284"/>
    <lineage>
        <taxon>Bacteria</taxon>
        <taxon>Bacillati</taxon>
        <taxon>Bacillota</taxon>
        <taxon>Tissierellia</taxon>
        <taxon>Tissierellales</taxon>
        <taxon>Thermohalobacteraceae</taxon>
        <taxon>Caldisalinibacter</taxon>
    </lineage>
</organism>
<dbReference type="Gene3D" id="1.10.3810.10">
    <property type="entry name" value="Biosynthetic peptidoglycan transglycosylase-like"/>
    <property type="match status" value="1"/>
</dbReference>
<dbReference type="InterPro" id="IPR001460">
    <property type="entry name" value="PCN-bd_Tpept"/>
</dbReference>
<keyword evidence="4" id="KW-0645">Protease</keyword>
<evidence type="ECO:0000256" key="2">
    <source>
        <dbReference type="ARBA" id="ARBA00007739"/>
    </source>
</evidence>
<dbReference type="Gene3D" id="3.40.710.10">
    <property type="entry name" value="DD-peptidase/beta-lactamase superfamily"/>
    <property type="match status" value="2"/>
</dbReference>
<evidence type="ECO:0000313" key="18">
    <source>
        <dbReference type="Proteomes" id="UP000013378"/>
    </source>
</evidence>
<gene>
    <name evidence="17" type="ORF">L21TH_0439</name>
</gene>
<comment type="caution">
    <text evidence="17">The sequence shown here is derived from an EMBL/GenBank/DDBJ whole genome shotgun (WGS) entry which is preliminary data.</text>
</comment>
<dbReference type="GO" id="GO:0009252">
    <property type="term" value="P:peptidoglycan biosynthetic process"/>
    <property type="evidence" value="ECO:0007669"/>
    <property type="project" value="UniProtKB-UniPathway"/>
</dbReference>
<evidence type="ECO:0000256" key="6">
    <source>
        <dbReference type="ARBA" id="ARBA00022679"/>
    </source>
</evidence>
<dbReference type="RefSeq" id="WP_006307919.1">
    <property type="nucleotide sequence ID" value="NZ_ARZA01000054.1"/>
</dbReference>
<keyword evidence="10" id="KW-0511">Multifunctional enzyme</keyword>